<feature type="compositionally biased region" description="Polar residues" evidence="1">
    <location>
        <begin position="72"/>
        <end position="84"/>
    </location>
</feature>
<name>A0A0C2N039_THEKT</name>
<dbReference type="EMBL" id="JWZT01003261">
    <property type="protein sequence ID" value="KII67257.1"/>
    <property type="molecule type" value="Genomic_DNA"/>
</dbReference>
<protein>
    <submittedName>
        <fullName evidence="3">Uncharacterized protein</fullName>
    </submittedName>
</protein>
<proteinExistence type="predicted"/>
<dbReference type="Proteomes" id="UP000031668">
    <property type="component" value="Unassembled WGS sequence"/>
</dbReference>
<evidence type="ECO:0000256" key="1">
    <source>
        <dbReference type="SAM" id="MobiDB-lite"/>
    </source>
</evidence>
<feature type="compositionally biased region" description="Basic and acidic residues" evidence="1">
    <location>
        <begin position="57"/>
        <end position="70"/>
    </location>
</feature>
<sequence length="166" mass="19055">MFGFNNKLCDNVRRPCDLILQAYFDSATVVSDCEFYDLSSLIKKCLPKPIEKEKIISNHEPEKLDVKDEIFTENTQENEPSSTDIPEEQEPISKDQPVEKDKHSQDTTDDQENLGTVTTDYEQDNVTGKPQYHSRRRLIFGTAGILIITTYFLLQKNTNYADGIRS</sequence>
<comment type="caution">
    <text evidence="3">The sequence shown here is derived from an EMBL/GenBank/DDBJ whole genome shotgun (WGS) entry which is preliminary data.</text>
</comment>
<evidence type="ECO:0000313" key="4">
    <source>
        <dbReference type="Proteomes" id="UP000031668"/>
    </source>
</evidence>
<evidence type="ECO:0000313" key="3">
    <source>
        <dbReference type="EMBL" id="KII67257.1"/>
    </source>
</evidence>
<feature type="compositionally biased region" description="Basic and acidic residues" evidence="1">
    <location>
        <begin position="91"/>
        <end position="106"/>
    </location>
</feature>
<keyword evidence="2" id="KW-0812">Transmembrane</keyword>
<keyword evidence="4" id="KW-1185">Reference proteome</keyword>
<organism evidence="3 4">
    <name type="scientific">Thelohanellus kitauei</name>
    <name type="common">Myxosporean</name>
    <dbReference type="NCBI Taxonomy" id="669202"/>
    <lineage>
        <taxon>Eukaryota</taxon>
        <taxon>Metazoa</taxon>
        <taxon>Cnidaria</taxon>
        <taxon>Myxozoa</taxon>
        <taxon>Myxosporea</taxon>
        <taxon>Bivalvulida</taxon>
        <taxon>Platysporina</taxon>
        <taxon>Myxobolidae</taxon>
        <taxon>Thelohanellus</taxon>
    </lineage>
</organism>
<gene>
    <name evidence="3" type="ORF">RF11_11615</name>
</gene>
<keyword evidence="2" id="KW-1133">Transmembrane helix</keyword>
<reference evidence="3 4" key="1">
    <citation type="journal article" date="2014" name="Genome Biol. Evol.">
        <title>The genome of the myxosporean Thelohanellus kitauei shows adaptations to nutrient acquisition within its fish host.</title>
        <authorList>
            <person name="Yang Y."/>
            <person name="Xiong J."/>
            <person name="Zhou Z."/>
            <person name="Huo F."/>
            <person name="Miao W."/>
            <person name="Ran C."/>
            <person name="Liu Y."/>
            <person name="Zhang J."/>
            <person name="Feng J."/>
            <person name="Wang M."/>
            <person name="Wang M."/>
            <person name="Wang L."/>
            <person name="Yao B."/>
        </authorList>
    </citation>
    <scope>NUCLEOTIDE SEQUENCE [LARGE SCALE GENOMIC DNA]</scope>
    <source>
        <strain evidence="3">Wuqing</strain>
    </source>
</reference>
<keyword evidence="2" id="KW-0472">Membrane</keyword>
<dbReference type="AlphaFoldDB" id="A0A0C2N039"/>
<evidence type="ECO:0000256" key="2">
    <source>
        <dbReference type="SAM" id="Phobius"/>
    </source>
</evidence>
<accession>A0A0C2N039</accession>
<feature type="transmembrane region" description="Helical" evidence="2">
    <location>
        <begin position="138"/>
        <end position="154"/>
    </location>
</feature>
<feature type="compositionally biased region" description="Polar residues" evidence="1">
    <location>
        <begin position="113"/>
        <end position="128"/>
    </location>
</feature>
<feature type="region of interest" description="Disordered" evidence="1">
    <location>
        <begin position="57"/>
        <end position="129"/>
    </location>
</feature>